<evidence type="ECO:0000313" key="1">
    <source>
        <dbReference type="EMBL" id="TMQ74653.1"/>
    </source>
</evidence>
<dbReference type="InterPro" id="IPR009387">
    <property type="entry name" value="HigB-2"/>
</dbReference>
<dbReference type="AlphaFoldDB" id="A0A5S4F1T3"/>
<name>A0A5S4F1T3_9PROT</name>
<reference evidence="1 2" key="1">
    <citation type="submission" date="2019-04" db="EMBL/GenBank/DDBJ databases">
        <title>A novel phosphate-accumulating bacterium identified in bioreactor for phosphate removal from wastewater.</title>
        <authorList>
            <person name="Kotlyarov R.Y."/>
            <person name="Beletsky A.V."/>
            <person name="Kallistova A.Y."/>
            <person name="Dorofeev A.G."/>
            <person name="Nikolaev Y.Y."/>
            <person name="Pimenov N.V."/>
            <person name="Ravin N.V."/>
            <person name="Mardanov A.V."/>
        </authorList>
    </citation>
    <scope>NUCLEOTIDE SEQUENCE [LARGE SCALE GENOMIC DNA]</scope>
    <source>
        <strain evidence="1 2">Bin19</strain>
    </source>
</reference>
<accession>A0A5S4F1T3</accession>
<sequence length="64" mass="6933">MTGDVIPGADGARQVRWSRAGSGKSSGARVICFNLTEQKVVWLVAVYARAWHANMLSGEIKMVV</sequence>
<proteinExistence type="predicted"/>
<dbReference type="RefSeq" id="WP_246149173.1">
    <property type="nucleotide sequence ID" value="NZ_SWAD01000171.1"/>
</dbReference>
<organism evidence="1 2">
    <name type="scientific">Candidatus Accumulibacter phosphatis</name>
    <dbReference type="NCBI Taxonomy" id="327160"/>
    <lineage>
        <taxon>Bacteria</taxon>
        <taxon>Pseudomonadati</taxon>
        <taxon>Pseudomonadota</taxon>
        <taxon>Betaproteobacteria</taxon>
        <taxon>Candidatus Accumulibacter</taxon>
    </lineage>
</organism>
<gene>
    <name evidence="1" type="ORF">ACCUM_3698</name>
</gene>
<keyword evidence="2" id="KW-1185">Reference proteome</keyword>
<dbReference type="EMBL" id="SWAD01000171">
    <property type="protein sequence ID" value="TMQ74653.1"/>
    <property type="molecule type" value="Genomic_DNA"/>
</dbReference>
<comment type="caution">
    <text evidence="1">The sequence shown here is derived from an EMBL/GenBank/DDBJ whole genome shotgun (WGS) entry which is preliminary data.</text>
</comment>
<dbReference type="Proteomes" id="UP000306324">
    <property type="component" value="Unassembled WGS sequence"/>
</dbReference>
<dbReference type="PIRSF" id="PIRSF039032">
    <property type="entry name" value="HigB-2"/>
    <property type="match status" value="1"/>
</dbReference>
<protein>
    <submittedName>
        <fullName evidence="1">Uncharacterized protein</fullName>
    </submittedName>
</protein>
<evidence type="ECO:0000313" key="2">
    <source>
        <dbReference type="Proteomes" id="UP000306324"/>
    </source>
</evidence>